<dbReference type="GO" id="GO:0030247">
    <property type="term" value="F:polysaccharide binding"/>
    <property type="evidence" value="ECO:0007669"/>
    <property type="project" value="InterPro"/>
</dbReference>
<evidence type="ECO:0000256" key="6">
    <source>
        <dbReference type="ARBA" id="ARBA00023326"/>
    </source>
</evidence>
<keyword evidence="11" id="KW-1185">Reference proteome</keyword>
<name>A0AAV1I8R1_9CHLO</name>
<feature type="region of interest" description="Disordered" evidence="7">
    <location>
        <begin position="682"/>
        <end position="799"/>
    </location>
</feature>
<evidence type="ECO:0000256" key="2">
    <source>
        <dbReference type="ARBA" id="ARBA00022801"/>
    </source>
</evidence>
<evidence type="ECO:0000256" key="3">
    <source>
        <dbReference type="ARBA" id="ARBA00023001"/>
    </source>
</evidence>
<proteinExistence type="inferred from homology"/>
<protein>
    <recommendedName>
        <fullName evidence="9">Glycoside hydrolase family 5 domain-containing protein</fullName>
    </recommendedName>
</protein>
<dbReference type="EMBL" id="CAUYUE010000006">
    <property type="protein sequence ID" value="CAK0781986.1"/>
    <property type="molecule type" value="Genomic_DNA"/>
</dbReference>
<evidence type="ECO:0000256" key="4">
    <source>
        <dbReference type="ARBA" id="ARBA00023277"/>
    </source>
</evidence>
<evidence type="ECO:0000256" key="8">
    <source>
        <dbReference type="SAM" id="SignalP"/>
    </source>
</evidence>
<organism evidence="10 11">
    <name type="scientific">Coccomyxa viridis</name>
    <dbReference type="NCBI Taxonomy" id="1274662"/>
    <lineage>
        <taxon>Eukaryota</taxon>
        <taxon>Viridiplantae</taxon>
        <taxon>Chlorophyta</taxon>
        <taxon>core chlorophytes</taxon>
        <taxon>Trebouxiophyceae</taxon>
        <taxon>Trebouxiophyceae incertae sedis</taxon>
        <taxon>Coccomyxaceae</taxon>
        <taxon>Coccomyxa</taxon>
    </lineage>
</organism>
<dbReference type="Gene3D" id="2.60.40.290">
    <property type="match status" value="1"/>
</dbReference>
<keyword evidence="4" id="KW-0119">Carbohydrate metabolism</keyword>
<evidence type="ECO:0000259" key="9">
    <source>
        <dbReference type="Pfam" id="PF00150"/>
    </source>
</evidence>
<comment type="similarity">
    <text evidence="1">Belongs to the glycosyl hydrolase 5 (cellulase A) family.</text>
</comment>
<evidence type="ECO:0000313" key="11">
    <source>
        <dbReference type="Proteomes" id="UP001314263"/>
    </source>
</evidence>
<evidence type="ECO:0000256" key="1">
    <source>
        <dbReference type="ARBA" id="ARBA00005641"/>
    </source>
</evidence>
<dbReference type="AlphaFoldDB" id="A0AAV1I8R1"/>
<feature type="compositionally biased region" description="Pro residues" evidence="7">
    <location>
        <begin position="712"/>
        <end position="789"/>
    </location>
</feature>
<evidence type="ECO:0000256" key="7">
    <source>
        <dbReference type="SAM" id="MobiDB-lite"/>
    </source>
</evidence>
<dbReference type="PANTHER" id="PTHR35923">
    <property type="entry name" value="MAJOR EXTRACELLULAR ENDOGLUCANASE"/>
    <property type="match status" value="1"/>
</dbReference>
<comment type="caution">
    <text evidence="10">The sequence shown here is derived from an EMBL/GenBank/DDBJ whole genome shotgun (WGS) entry which is preliminary data.</text>
</comment>
<feature type="chain" id="PRO_5043762999" description="Glycoside hydrolase family 5 domain-containing protein" evidence="8">
    <location>
        <begin position="28"/>
        <end position="913"/>
    </location>
</feature>
<keyword evidence="3" id="KW-0136">Cellulose degradation</keyword>
<accession>A0AAV1I8R1</accession>
<dbReference type="GO" id="GO:0004553">
    <property type="term" value="F:hydrolase activity, hydrolyzing O-glycosyl compounds"/>
    <property type="evidence" value="ECO:0007669"/>
    <property type="project" value="InterPro"/>
</dbReference>
<feature type="region of interest" description="Disordered" evidence="7">
    <location>
        <begin position="54"/>
        <end position="74"/>
    </location>
</feature>
<reference evidence="10 11" key="1">
    <citation type="submission" date="2023-10" db="EMBL/GenBank/DDBJ databases">
        <authorList>
            <person name="Maclean D."/>
            <person name="Macfadyen A."/>
        </authorList>
    </citation>
    <scope>NUCLEOTIDE SEQUENCE [LARGE SCALE GENOMIC DNA]</scope>
</reference>
<evidence type="ECO:0000313" key="10">
    <source>
        <dbReference type="EMBL" id="CAK0781986.1"/>
    </source>
</evidence>
<dbReference type="Pfam" id="PF00150">
    <property type="entry name" value="Cellulase"/>
    <property type="match status" value="1"/>
</dbReference>
<evidence type="ECO:0000256" key="5">
    <source>
        <dbReference type="ARBA" id="ARBA00023295"/>
    </source>
</evidence>
<keyword evidence="8" id="KW-0732">Signal</keyword>
<dbReference type="InterPro" id="IPR017853">
    <property type="entry name" value="GH"/>
</dbReference>
<dbReference type="SUPFAM" id="SSF51445">
    <property type="entry name" value="(Trans)glycosidases"/>
    <property type="match status" value="1"/>
</dbReference>
<gene>
    <name evidence="10" type="ORF">CVIRNUC_005523</name>
</gene>
<keyword evidence="5" id="KW-0326">Glycosidase</keyword>
<keyword evidence="2" id="KW-0378">Hydrolase</keyword>
<dbReference type="GO" id="GO:0030245">
    <property type="term" value="P:cellulose catabolic process"/>
    <property type="evidence" value="ECO:0007669"/>
    <property type="project" value="UniProtKB-KW"/>
</dbReference>
<feature type="domain" description="Glycoside hydrolase family 5" evidence="9">
    <location>
        <begin position="385"/>
        <end position="639"/>
    </location>
</feature>
<keyword evidence="6" id="KW-0624">Polysaccharide degradation</keyword>
<dbReference type="InterPro" id="IPR012291">
    <property type="entry name" value="CBM2_carb-bd_dom_sf"/>
</dbReference>
<dbReference type="Gene3D" id="3.20.20.80">
    <property type="entry name" value="Glycosidases"/>
    <property type="match status" value="1"/>
</dbReference>
<dbReference type="Proteomes" id="UP001314263">
    <property type="component" value="Unassembled WGS sequence"/>
</dbReference>
<sequence>MNSRAIMGWRWAALCAALCCGITAIAADYDASNYQKNMSSYTRSNLRNVRTSLHSHAASPAPMPNPDPLSDGPPVNVPRLVEDSLRWHNISYPANAKCKVAVRPYLLYSSSSHEGTPSGRARLPTASPPPTTILGSVDMMLTAIGTAIQAPYTVTVHSSQYDAILNAYNAAPTGNMTNGTATMQVTNSALGLAADSSTSANVTFTVSASSQRLYPRSVTINGNECIVELNITLNNLQPGSTTTAGATSLDAQVEQSSVPLSLNNGTIYGTNSQPVTFKGINWFGFETSATMVAGLWQGPSALSQDFGIVLYRIQLLGFNAIRLPFSFQVLYNTAPTSYTAACTSVTPVQVGQSVIPPGTGISTTITPPAQPEDLGGNTGTCNANLPNDSGYHRFLYTVQKMVDEGFYVLIDNHLSLDNTAVTNSTLWIDYYENLLTGLIGMGTKYQNAIMVDILNEPDAQGLTWVTAGALYIQAMNALHPISPSTLFFIEGCGQLGYAMCWGDGFVTDPGLIQQFGLTDPKPILNQILAAPYAKQVVISPHYYPPSISGQSTNTTGVGLFTKMQNSFGYFTSTGYGGQIWTVVIGETGSFYTAANDIAMLADMSNYMNNDYSTLPAGYGPANFPHANLQNLFWWDWNANSGDTGGIVENDWVTIIWSKINWLIGSIDLTPWYLTVLQGTAPTTPTPAPTTTPTPPSTSPPPPTTASPAPTTSSPPPTTTKSPPPTTTSTSPPPTTTSSPPPTTTKSPPPTTSTSPPPTTSTSPPPTTTKSPPPTTTSSPPPTVGSPAPPSTGGGGSCTIKYTLSTEWPTQTAAPYGNTINLALTNTGGSALNVPYTVSISNPSYATIAGSAWNWGASGAANNGVISGPLTASWESVAPGSTLTGFGANIYATSDSFAPTTASVNGVPCTVASS</sequence>
<dbReference type="InterPro" id="IPR001547">
    <property type="entry name" value="Glyco_hydro_5"/>
</dbReference>
<feature type="compositionally biased region" description="Pro residues" evidence="7">
    <location>
        <begin position="683"/>
        <end position="704"/>
    </location>
</feature>
<feature type="signal peptide" evidence="8">
    <location>
        <begin position="1"/>
        <end position="27"/>
    </location>
</feature>
<dbReference type="PANTHER" id="PTHR35923:SF2">
    <property type="entry name" value="ENDOGLUCANASE"/>
    <property type="match status" value="1"/>
</dbReference>
<dbReference type="PRINTS" id="PR01217">
    <property type="entry name" value="PRICHEXTENSN"/>
</dbReference>